<dbReference type="eggNOG" id="arCOG06693">
    <property type="taxonomic scope" value="Archaea"/>
</dbReference>
<evidence type="ECO:0000313" key="1">
    <source>
        <dbReference type="EMBL" id="ABN07110.1"/>
    </source>
</evidence>
<protein>
    <submittedName>
        <fullName evidence="1">Uncharacterized protein</fullName>
    </submittedName>
</protein>
<dbReference type="EMBL" id="CP000559">
    <property type="protein sequence ID" value="ABN07110.1"/>
    <property type="molecule type" value="Genomic_DNA"/>
</dbReference>
<dbReference type="HOGENOM" id="CLU_078425_0_0_2"/>
<dbReference type="AlphaFoldDB" id="A2SS04"/>
<sequence>MEEGKCPICGQHCYIHARAGSNVPTYKCDFCFAYELADEDIPLAQEHKVVLAGYLFETRSRSHSIRINAGTLPIILSDSRIPKTPLQKLDKLILSIYDLGSGFKNHISKLAKYPPAVGYAEDAAEFNLMVSTLNDIGYLRERQARFGEYDCGYFITIEGMKYAESLLSGNTRSTTVFVAMQCTDDLKPVYEKGVKAACDVFGLSISIVDTTENKENIADKIIAGIKTSRFVIADFTNNALGVYYEAGYAKGLGREVIKTCRKAWFEEEKDGKRVNRLYFDMERDNLILWQDEKDLKRKLEDRIRAVLL</sequence>
<dbReference type="RefSeq" id="WP_011833313.1">
    <property type="nucleotide sequence ID" value="NC_008942.1"/>
</dbReference>
<dbReference type="GeneID" id="25393687"/>
<organism evidence="1 2">
    <name type="scientific">Methanocorpusculum labreanum (strain ATCC 43576 / DSM 4855 / Z)</name>
    <dbReference type="NCBI Taxonomy" id="410358"/>
    <lineage>
        <taxon>Archaea</taxon>
        <taxon>Methanobacteriati</taxon>
        <taxon>Methanobacteriota</taxon>
        <taxon>Stenosarchaea group</taxon>
        <taxon>Methanomicrobia</taxon>
        <taxon>Methanomicrobiales</taxon>
        <taxon>Methanocorpusculaceae</taxon>
        <taxon>Methanocorpusculum</taxon>
    </lineage>
</organism>
<accession>A2SS04</accession>
<reference evidence="1 2" key="1">
    <citation type="journal article" date="2009" name="Stand. Genomic Sci.">
        <title>Complete genome sequence of Methanocorpusculum labreanum type strain Z.</title>
        <authorList>
            <person name="Anderson I.J."/>
            <person name="Sieprawska-Lupa M."/>
            <person name="Goltsman E."/>
            <person name="Lapidus A."/>
            <person name="Copeland A."/>
            <person name="Glavina Del Rio T."/>
            <person name="Tice H."/>
            <person name="Dalin E."/>
            <person name="Barry K."/>
            <person name="Pitluck S."/>
            <person name="Hauser L."/>
            <person name="Land M."/>
            <person name="Lucas S."/>
            <person name="Richardson P."/>
            <person name="Whitman W.B."/>
            <person name="Kyrpides N.C."/>
        </authorList>
    </citation>
    <scope>NUCLEOTIDE SEQUENCE [LARGE SCALE GENOMIC DNA]</scope>
    <source>
        <strain evidence="2">ATCC 43576 / DSM 4855 / Z</strain>
    </source>
</reference>
<proteinExistence type="predicted"/>
<dbReference type="KEGG" id="mla:Mlab_0940"/>
<evidence type="ECO:0000313" key="2">
    <source>
        <dbReference type="Proteomes" id="UP000000365"/>
    </source>
</evidence>
<keyword evidence="2" id="KW-1185">Reference proteome</keyword>
<dbReference type="Proteomes" id="UP000000365">
    <property type="component" value="Chromosome"/>
</dbReference>
<gene>
    <name evidence="1" type="ordered locus">Mlab_0940</name>
</gene>
<name>A2SS04_METLZ</name>
<dbReference type="Gene3D" id="3.40.50.450">
    <property type="match status" value="1"/>
</dbReference>